<name>A0A4R6U715_9BACI</name>
<dbReference type="RefSeq" id="WP_133579185.1">
    <property type="nucleotide sequence ID" value="NZ_SNYJ01000002.1"/>
</dbReference>
<evidence type="ECO:0000259" key="2">
    <source>
        <dbReference type="Pfam" id="PF07670"/>
    </source>
</evidence>
<organism evidence="3 4">
    <name type="scientific">Aureibacillus halotolerans</name>
    <dbReference type="NCBI Taxonomy" id="1508390"/>
    <lineage>
        <taxon>Bacteria</taxon>
        <taxon>Bacillati</taxon>
        <taxon>Bacillota</taxon>
        <taxon>Bacilli</taxon>
        <taxon>Bacillales</taxon>
        <taxon>Bacillaceae</taxon>
        <taxon>Aureibacillus</taxon>
    </lineage>
</organism>
<comment type="caution">
    <text evidence="3">The sequence shown here is derived from an EMBL/GenBank/DDBJ whole genome shotgun (WGS) entry which is preliminary data.</text>
</comment>
<dbReference type="InterPro" id="IPR014226">
    <property type="entry name" value="Spore_IM_YlbJ"/>
</dbReference>
<evidence type="ECO:0000313" key="4">
    <source>
        <dbReference type="Proteomes" id="UP000295632"/>
    </source>
</evidence>
<dbReference type="OrthoDB" id="1645614at2"/>
<dbReference type="EMBL" id="SNYJ01000002">
    <property type="protein sequence ID" value="TDQ42308.1"/>
    <property type="molecule type" value="Genomic_DNA"/>
</dbReference>
<sequence>MGQYTKTYTVVLSLCALLLTAALITFPQDAVGASVKGLTMWWTIVFPSLLPFFILSEIMVAIGIVTFFSVLFEPFMRPLFKVPGSGGVVWSMSMASGFPAGARMTTQLRKQNAITQAEAERLVAFTNASNPLFIFGAVAVGFFHDAHLGYLLAAAHYGGNLFVGLAMRFHRRSEAATAPFRWPSLRNAFRTLHEHRLKHHKPIGALLGEAVRSSVQTLLLIGGFIILFSVLNQLLSSLSIAALFQDVVAIIFSILHLPAELSGSFVGGFFEITLGAQLASETTAPIVFQAVIVSFVLAFSGLSVHAQVASIIAETDIRYAPFFRARCLHGLFSAVLALLLFPYLYTAPSMQTSGEVGETSQAVTFFGELLNGMHTFGPVITLGGLALYCVCYASDKVFTSK</sequence>
<feature type="transmembrane region" description="Helical" evidence="1">
    <location>
        <begin position="327"/>
        <end position="345"/>
    </location>
</feature>
<keyword evidence="1" id="KW-0472">Membrane</keyword>
<proteinExistence type="predicted"/>
<dbReference type="Proteomes" id="UP000295632">
    <property type="component" value="Unassembled WGS sequence"/>
</dbReference>
<feature type="domain" description="Nucleoside transporter/FeoB GTPase Gate" evidence="2">
    <location>
        <begin position="44"/>
        <end position="141"/>
    </location>
</feature>
<protein>
    <submittedName>
        <fullName evidence="3">Sporulation integral membrane protein YlbJ</fullName>
    </submittedName>
</protein>
<keyword evidence="1" id="KW-0812">Transmembrane</keyword>
<reference evidence="3 4" key="1">
    <citation type="submission" date="2019-03" db="EMBL/GenBank/DDBJ databases">
        <title>Genomic Encyclopedia of Type Strains, Phase IV (KMG-IV): sequencing the most valuable type-strain genomes for metagenomic binning, comparative biology and taxonomic classification.</title>
        <authorList>
            <person name="Goeker M."/>
        </authorList>
    </citation>
    <scope>NUCLEOTIDE SEQUENCE [LARGE SCALE GENOMIC DNA]</scope>
    <source>
        <strain evidence="3 4">DSM 28697</strain>
    </source>
</reference>
<feature type="transmembrane region" description="Helical" evidence="1">
    <location>
        <begin position="375"/>
        <end position="393"/>
    </location>
</feature>
<evidence type="ECO:0000313" key="3">
    <source>
        <dbReference type="EMBL" id="TDQ42308.1"/>
    </source>
</evidence>
<evidence type="ECO:0000256" key="1">
    <source>
        <dbReference type="SAM" id="Phobius"/>
    </source>
</evidence>
<keyword evidence="4" id="KW-1185">Reference proteome</keyword>
<gene>
    <name evidence="3" type="ORF">EV213_102340</name>
</gene>
<dbReference type="Pfam" id="PF07670">
    <property type="entry name" value="Gate"/>
    <property type="match status" value="2"/>
</dbReference>
<feature type="transmembrane region" description="Helical" evidence="1">
    <location>
        <begin position="48"/>
        <end position="72"/>
    </location>
</feature>
<dbReference type="AlphaFoldDB" id="A0A4R6U715"/>
<feature type="domain" description="Nucleoside transporter/FeoB GTPase Gate" evidence="2">
    <location>
        <begin position="219"/>
        <end position="313"/>
    </location>
</feature>
<dbReference type="NCBIfam" id="TIGR02871">
    <property type="entry name" value="spore_ylbJ"/>
    <property type="match status" value="1"/>
</dbReference>
<accession>A0A4R6U715</accession>
<dbReference type="InterPro" id="IPR011642">
    <property type="entry name" value="Gate_dom"/>
</dbReference>
<feature type="transmembrane region" description="Helical" evidence="1">
    <location>
        <begin position="286"/>
        <end position="306"/>
    </location>
</feature>
<keyword evidence="1" id="KW-1133">Transmembrane helix</keyword>